<dbReference type="Gene3D" id="3.30.460.10">
    <property type="entry name" value="Beta Polymerase, domain 2"/>
    <property type="match status" value="1"/>
</dbReference>
<comment type="subunit">
    <text evidence="2">Interacts with ribosomal protein uL14 (rplN).</text>
</comment>
<dbReference type="AlphaFoldDB" id="A0A1R4H9G8"/>
<dbReference type="Proteomes" id="UP000195442">
    <property type="component" value="Unassembled WGS sequence"/>
</dbReference>
<dbReference type="RefSeq" id="WP_087147003.1">
    <property type="nucleotide sequence ID" value="NZ_FUKJ01000196.1"/>
</dbReference>
<dbReference type="PANTHER" id="PTHR21043">
    <property type="entry name" value="IOJAP SUPERFAMILY ORTHOLOG"/>
    <property type="match status" value="1"/>
</dbReference>
<keyword evidence="2" id="KW-0963">Cytoplasm</keyword>
<dbReference type="InterPro" id="IPR004394">
    <property type="entry name" value="Iojap/RsfS/C7orf30"/>
</dbReference>
<name>A0A1R4H9G8_9GAMM</name>
<keyword evidence="4" id="KW-1185">Reference proteome</keyword>
<comment type="function">
    <text evidence="2">Functions as a ribosomal silencing factor. Interacts with ribosomal protein uL14 (rplN), blocking formation of intersubunit bridge B8. Prevents association of the 30S and 50S ribosomal subunits and the formation of functional ribosomes, thus repressing translation.</text>
</comment>
<dbReference type="NCBIfam" id="TIGR00090">
    <property type="entry name" value="rsfS_iojap_ybeB"/>
    <property type="match status" value="1"/>
</dbReference>
<accession>A0A1R4H9G8</accession>
<dbReference type="GO" id="GO:0042256">
    <property type="term" value="P:cytosolic ribosome assembly"/>
    <property type="evidence" value="ECO:0007669"/>
    <property type="project" value="UniProtKB-UniRule"/>
</dbReference>
<keyword evidence="2" id="KW-0678">Repressor</keyword>
<protein>
    <recommendedName>
        <fullName evidence="2">Ribosomal silencing factor RsfS</fullName>
    </recommendedName>
</protein>
<keyword evidence="2" id="KW-0810">Translation regulation</keyword>
<comment type="similarity">
    <text evidence="1 2">Belongs to the Iojap/RsfS family.</text>
</comment>
<dbReference type="OrthoDB" id="9793681at2"/>
<dbReference type="PANTHER" id="PTHR21043:SF0">
    <property type="entry name" value="MITOCHONDRIAL ASSEMBLY OF RIBOSOMAL LARGE SUBUNIT PROTEIN 1"/>
    <property type="match status" value="1"/>
</dbReference>
<dbReference type="GO" id="GO:0005737">
    <property type="term" value="C:cytoplasm"/>
    <property type="evidence" value="ECO:0007669"/>
    <property type="project" value="UniProtKB-SubCell"/>
</dbReference>
<dbReference type="SUPFAM" id="SSF81301">
    <property type="entry name" value="Nucleotidyltransferase"/>
    <property type="match status" value="1"/>
</dbReference>
<evidence type="ECO:0000313" key="4">
    <source>
        <dbReference type="Proteomes" id="UP000195442"/>
    </source>
</evidence>
<dbReference type="GO" id="GO:0043023">
    <property type="term" value="F:ribosomal large subunit binding"/>
    <property type="evidence" value="ECO:0007669"/>
    <property type="project" value="TreeGrafter"/>
</dbReference>
<organism evidence="3 4">
    <name type="scientific">Crenothrix polyspora</name>
    <dbReference type="NCBI Taxonomy" id="360316"/>
    <lineage>
        <taxon>Bacteria</taxon>
        <taxon>Pseudomonadati</taxon>
        <taxon>Pseudomonadota</taxon>
        <taxon>Gammaproteobacteria</taxon>
        <taxon>Methylococcales</taxon>
        <taxon>Crenotrichaceae</taxon>
        <taxon>Crenothrix</taxon>
    </lineage>
</organism>
<evidence type="ECO:0000256" key="2">
    <source>
        <dbReference type="HAMAP-Rule" id="MF_01477"/>
    </source>
</evidence>
<evidence type="ECO:0000256" key="1">
    <source>
        <dbReference type="ARBA" id="ARBA00010574"/>
    </source>
</evidence>
<dbReference type="EMBL" id="FUKJ01000196">
    <property type="protein sequence ID" value="SJM92520.1"/>
    <property type="molecule type" value="Genomic_DNA"/>
</dbReference>
<dbReference type="GO" id="GO:0090071">
    <property type="term" value="P:negative regulation of ribosome biogenesis"/>
    <property type="evidence" value="ECO:0007669"/>
    <property type="project" value="UniProtKB-UniRule"/>
</dbReference>
<dbReference type="GO" id="GO:0017148">
    <property type="term" value="P:negative regulation of translation"/>
    <property type="evidence" value="ECO:0007669"/>
    <property type="project" value="UniProtKB-UniRule"/>
</dbReference>
<reference evidence="4" key="1">
    <citation type="submission" date="2017-02" db="EMBL/GenBank/DDBJ databases">
        <authorList>
            <person name="Daims H."/>
        </authorList>
    </citation>
    <scope>NUCLEOTIDE SEQUENCE [LARGE SCALE GENOMIC DNA]</scope>
</reference>
<comment type="subcellular location">
    <subcellularLocation>
        <location evidence="2">Cytoplasm</location>
    </subcellularLocation>
</comment>
<gene>
    <name evidence="3" type="primary">ybeB</name>
    <name evidence="2" type="synonym">rsfS</name>
    <name evidence="3" type="ORF">CRENPOLYSF2_2750008</name>
</gene>
<proteinExistence type="inferred from homology"/>
<dbReference type="Pfam" id="PF02410">
    <property type="entry name" value="RsfS"/>
    <property type="match status" value="1"/>
</dbReference>
<dbReference type="InterPro" id="IPR043519">
    <property type="entry name" value="NT_sf"/>
</dbReference>
<evidence type="ECO:0000313" key="3">
    <source>
        <dbReference type="EMBL" id="SJM92520.1"/>
    </source>
</evidence>
<sequence>MQTKALLKIIQDVLDERKGLNIVTLDVIKKSSFTDYMVVVTGTSDRHLHALCDYASEKSKENGIKPLGMEGGLGSGWVLLDLGDIIVHAMTAQARDFYQLEKLWSVGDVKEMQQNVG</sequence>
<dbReference type="HAMAP" id="MF_01477">
    <property type="entry name" value="Iojap_RsfS"/>
    <property type="match status" value="1"/>
</dbReference>